<comment type="caution">
    <text evidence="2">The sequence shown here is derived from an EMBL/GenBank/DDBJ whole genome shotgun (WGS) entry which is preliminary data.</text>
</comment>
<sequence length="266" mass="29496">MAMTNGRIITFGDIWEVCQNIQSWGTIWSSMAELLSPDHVFDFPVDDPTLDVEEPDIEVEEDQEEEVEEDPTEAIHPRLRVLREIPKTLYGSVMTLDRGLLPGLVMMSLAQQGDLGHRETRDENKRVILDFMSEVMGWGAVEALPSESIDVLAVYGDAKRLEPQGPPDGSQTLPPRRLRRRARKYLIFKRVAEAMGQDRRNLEPTTEGARGARENTGGTGGNARGAGGFEAGNAEGIVAPEGRGCSYKTFLNCKPYSFNGTEGLWD</sequence>
<reference evidence="2" key="2">
    <citation type="submission" date="2022-01" db="EMBL/GenBank/DDBJ databases">
        <authorList>
            <person name="Yamashiro T."/>
            <person name="Shiraishi A."/>
            <person name="Satake H."/>
            <person name="Nakayama K."/>
        </authorList>
    </citation>
    <scope>NUCLEOTIDE SEQUENCE</scope>
</reference>
<keyword evidence="3" id="KW-1185">Reference proteome</keyword>
<name>A0ABQ5FDL0_9ASTR</name>
<dbReference type="Proteomes" id="UP001151760">
    <property type="component" value="Unassembled WGS sequence"/>
</dbReference>
<organism evidence="2 3">
    <name type="scientific">Tanacetum coccineum</name>
    <dbReference type="NCBI Taxonomy" id="301880"/>
    <lineage>
        <taxon>Eukaryota</taxon>
        <taxon>Viridiplantae</taxon>
        <taxon>Streptophyta</taxon>
        <taxon>Embryophyta</taxon>
        <taxon>Tracheophyta</taxon>
        <taxon>Spermatophyta</taxon>
        <taxon>Magnoliopsida</taxon>
        <taxon>eudicotyledons</taxon>
        <taxon>Gunneridae</taxon>
        <taxon>Pentapetalae</taxon>
        <taxon>asterids</taxon>
        <taxon>campanulids</taxon>
        <taxon>Asterales</taxon>
        <taxon>Asteraceae</taxon>
        <taxon>Asteroideae</taxon>
        <taxon>Anthemideae</taxon>
        <taxon>Anthemidinae</taxon>
        <taxon>Tanacetum</taxon>
    </lineage>
</organism>
<protein>
    <submittedName>
        <fullName evidence="2">Uncharacterized protein</fullName>
    </submittedName>
</protein>
<accession>A0ABQ5FDL0</accession>
<reference evidence="2" key="1">
    <citation type="journal article" date="2022" name="Int. J. Mol. Sci.">
        <title>Draft Genome of Tanacetum Coccineum: Genomic Comparison of Closely Related Tanacetum-Family Plants.</title>
        <authorList>
            <person name="Yamashiro T."/>
            <person name="Shiraishi A."/>
            <person name="Nakayama K."/>
            <person name="Satake H."/>
        </authorList>
    </citation>
    <scope>NUCLEOTIDE SEQUENCE</scope>
</reference>
<dbReference type="EMBL" id="BQNB010017281">
    <property type="protein sequence ID" value="GJT61352.1"/>
    <property type="molecule type" value="Genomic_DNA"/>
</dbReference>
<evidence type="ECO:0000256" key="1">
    <source>
        <dbReference type="SAM" id="MobiDB-lite"/>
    </source>
</evidence>
<feature type="compositionally biased region" description="Gly residues" evidence="1">
    <location>
        <begin position="217"/>
        <end position="226"/>
    </location>
</feature>
<proteinExistence type="predicted"/>
<evidence type="ECO:0000313" key="3">
    <source>
        <dbReference type="Proteomes" id="UP001151760"/>
    </source>
</evidence>
<gene>
    <name evidence="2" type="ORF">Tco_1004885</name>
</gene>
<feature type="region of interest" description="Disordered" evidence="1">
    <location>
        <begin position="197"/>
        <end position="226"/>
    </location>
</feature>
<evidence type="ECO:0000313" key="2">
    <source>
        <dbReference type="EMBL" id="GJT61352.1"/>
    </source>
</evidence>